<feature type="transmembrane region" description="Helical" evidence="1">
    <location>
        <begin position="138"/>
        <end position="156"/>
    </location>
</feature>
<keyword evidence="4" id="KW-1185">Reference proteome</keyword>
<dbReference type="EMBL" id="JAOEGN010000016">
    <property type="protein sequence ID" value="MCU0105546.1"/>
    <property type="molecule type" value="Genomic_DNA"/>
</dbReference>
<dbReference type="InterPro" id="IPR029787">
    <property type="entry name" value="Nucleotide_cyclase"/>
</dbReference>
<dbReference type="Gene3D" id="3.30.70.270">
    <property type="match status" value="1"/>
</dbReference>
<sequence>MNKSLQDEIKASYMSKNAQQLAKDSLENLRMVSLVSLFICGIFTIIGLTIFGENYFLYVGLVYIYCLLIVFTYSTDRMIKTNRIKPKHVYHLILTFLIGMSLGLIFINTFILRDIPPVFFNLFMVLYPILFILKERDLILYQVGSATLFLVISFLYHDRSFYLFQMDVFLIVTGLLIGIPVNIMVLKLRRRELYMKELFVAYSHLDELTKLPNRRAFNLHIEALFKFNKENNIPLGIALFDVDDFKLFNDNHGHLEGDSILEKLATLIQTQVDRDTFFARFGGEEFIGVFSGQTIEVIRRKLDNIKLNLDNLNIWNKYTNRKLTISIGLCYLTDLSQITYMKLIDNADIALYKSKIYGKDKIELYTEG</sequence>
<comment type="caution">
    <text evidence="3">The sequence shown here is derived from an EMBL/GenBank/DDBJ whole genome shotgun (WGS) entry which is preliminary data.</text>
</comment>
<dbReference type="InterPro" id="IPR043128">
    <property type="entry name" value="Rev_trsase/Diguanyl_cyclase"/>
</dbReference>
<feature type="transmembrane region" description="Helical" evidence="1">
    <location>
        <begin position="168"/>
        <end position="186"/>
    </location>
</feature>
<organism evidence="3 4">
    <name type="scientific">Paracholeplasma vituli</name>
    <dbReference type="NCBI Taxonomy" id="69473"/>
    <lineage>
        <taxon>Bacteria</taxon>
        <taxon>Bacillati</taxon>
        <taxon>Mycoplasmatota</taxon>
        <taxon>Mollicutes</taxon>
        <taxon>Acholeplasmatales</taxon>
        <taxon>Acholeplasmataceae</taxon>
        <taxon>Paracholeplasma</taxon>
    </lineage>
</organism>
<name>A0ABT2PX66_9MOLU</name>
<evidence type="ECO:0000259" key="2">
    <source>
        <dbReference type="PROSITE" id="PS50887"/>
    </source>
</evidence>
<dbReference type="CDD" id="cd01949">
    <property type="entry name" value="GGDEF"/>
    <property type="match status" value="1"/>
</dbReference>
<dbReference type="PANTHER" id="PTHR45138">
    <property type="entry name" value="REGULATORY COMPONENTS OF SENSORY TRANSDUCTION SYSTEM"/>
    <property type="match status" value="1"/>
</dbReference>
<dbReference type="Pfam" id="PF00990">
    <property type="entry name" value="GGDEF"/>
    <property type="match status" value="1"/>
</dbReference>
<keyword evidence="1" id="KW-1133">Transmembrane helix</keyword>
<dbReference type="NCBIfam" id="TIGR00254">
    <property type="entry name" value="GGDEF"/>
    <property type="match status" value="1"/>
</dbReference>
<keyword evidence="1" id="KW-0812">Transmembrane</keyword>
<evidence type="ECO:0000313" key="4">
    <source>
        <dbReference type="Proteomes" id="UP001209076"/>
    </source>
</evidence>
<dbReference type="SUPFAM" id="SSF55073">
    <property type="entry name" value="Nucleotide cyclase"/>
    <property type="match status" value="1"/>
</dbReference>
<dbReference type="PROSITE" id="PS50887">
    <property type="entry name" value="GGDEF"/>
    <property type="match status" value="1"/>
</dbReference>
<protein>
    <submittedName>
        <fullName evidence="3">GGDEF domain-containing protein</fullName>
    </submittedName>
</protein>
<feature type="transmembrane region" description="Helical" evidence="1">
    <location>
        <begin position="88"/>
        <end position="111"/>
    </location>
</feature>
<dbReference type="RefSeq" id="WP_262096862.1">
    <property type="nucleotide sequence ID" value="NZ_JAOEGN010000016.1"/>
</dbReference>
<feature type="domain" description="GGDEF" evidence="2">
    <location>
        <begin position="233"/>
        <end position="367"/>
    </location>
</feature>
<feature type="transmembrane region" description="Helical" evidence="1">
    <location>
        <begin position="57"/>
        <end position="76"/>
    </location>
</feature>
<accession>A0ABT2PX66</accession>
<dbReference type="Proteomes" id="UP001209076">
    <property type="component" value="Unassembled WGS sequence"/>
</dbReference>
<keyword evidence="1" id="KW-0472">Membrane</keyword>
<gene>
    <name evidence="3" type="ORF">N7603_07725</name>
</gene>
<dbReference type="PANTHER" id="PTHR45138:SF9">
    <property type="entry name" value="DIGUANYLATE CYCLASE DGCM-RELATED"/>
    <property type="match status" value="1"/>
</dbReference>
<dbReference type="InterPro" id="IPR000160">
    <property type="entry name" value="GGDEF_dom"/>
</dbReference>
<feature type="transmembrane region" description="Helical" evidence="1">
    <location>
        <begin position="117"/>
        <end position="133"/>
    </location>
</feature>
<dbReference type="SMART" id="SM00267">
    <property type="entry name" value="GGDEF"/>
    <property type="match status" value="1"/>
</dbReference>
<feature type="transmembrane region" description="Helical" evidence="1">
    <location>
        <begin position="31"/>
        <end position="51"/>
    </location>
</feature>
<evidence type="ECO:0000256" key="1">
    <source>
        <dbReference type="SAM" id="Phobius"/>
    </source>
</evidence>
<dbReference type="InterPro" id="IPR050469">
    <property type="entry name" value="Diguanylate_Cyclase"/>
</dbReference>
<proteinExistence type="predicted"/>
<reference evidence="4" key="1">
    <citation type="submission" date="2023-07" db="EMBL/GenBank/DDBJ databases">
        <title>Novel Mycoplasma species identified in domestic and wild animals.</title>
        <authorList>
            <person name="Volokhov D.V."/>
            <person name="Furtak V.A."/>
            <person name="Zagorodnyaya T.A."/>
        </authorList>
    </citation>
    <scope>NUCLEOTIDE SEQUENCE [LARGE SCALE GENOMIC DNA]</scope>
    <source>
        <strain evidence="4">92-19</strain>
    </source>
</reference>
<evidence type="ECO:0000313" key="3">
    <source>
        <dbReference type="EMBL" id="MCU0105546.1"/>
    </source>
</evidence>